<accession>F8SJN0</accession>
<organism evidence="1 2">
    <name type="scientific">Pseudomonas phage PhiPA3</name>
    <name type="common">Pseudomonas aeruginosa phage PhiPA3</name>
    <dbReference type="NCBI Taxonomy" id="998086"/>
    <lineage>
        <taxon>Viruses</taxon>
        <taxon>Duplodnaviria</taxon>
        <taxon>Heunggongvirae</taxon>
        <taxon>Uroviricota</taxon>
        <taxon>Caudoviricetes</taxon>
        <taxon>Chimalliviridae</taxon>
        <taxon>Miltoncavirus</taxon>
        <taxon>Miltoncavirus PhiPA3</taxon>
    </lineage>
</organism>
<dbReference type="Proteomes" id="UP000008388">
    <property type="component" value="Segment"/>
</dbReference>
<evidence type="ECO:0000313" key="2">
    <source>
        <dbReference type="Proteomes" id="UP000008388"/>
    </source>
</evidence>
<gene>
    <name evidence="1" type="primary">353</name>
</gene>
<keyword evidence="2" id="KW-1185">Reference proteome</keyword>
<proteinExistence type="predicted"/>
<dbReference type="RefSeq" id="YP_009217432.1">
    <property type="nucleotide sequence ID" value="NC_028999.1"/>
</dbReference>
<evidence type="ECO:0000313" key="1">
    <source>
        <dbReference type="EMBL" id="AEH03776.1"/>
    </source>
</evidence>
<sequence length="162" mass="18124">MTQELNLTFYHLKYDELITVLRLMAGEYNGMSDQGCRDMVHGNAFGTGAKVIAQDFSVMNGYVAITGPIPSVLFKGEEHTLSTAVLDLPELSLHDYTEEMLHDLIRRKMSEKLGWYYTAQANKAILEQREAAGRLTFAKSQLPKRAGNPSVESVNVEVQVKL</sequence>
<protein>
    <submittedName>
        <fullName evidence="1">Uncharacterized protein 353</fullName>
    </submittedName>
</protein>
<dbReference type="GeneID" id="26643881"/>
<name>F8SJN0_BPPA3</name>
<organismHost>
    <name type="scientific">Pseudomonas aeruginosa</name>
    <dbReference type="NCBI Taxonomy" id="287"/>
</organismHost>
<dbReference type="EMBL" id="HQ630627">
    <property type="protein sequence ID" value="AEH03776.1"/>
    <property type="molecule type" value="Genomic_DNA"/>
</dbReference>
<dbReference type="KEGG" id="vg:26643881"/>
<reference evidence="1 2" key="1">
    <citation type="journal article" date="2011" name="Microbiology">
        <title>The Pseudomonas aeruginosa generalized transducing phage phiPA3 is a new member of the phiKZ-like group of 'jumbo' phages, and infects model laboratory strains and clinical isolates from cystic fibrosis patients.</title>
        <authorList>
            <person name="Monson R."/>
            <person name="Foulds I."/>
            <person name="Foweraker J."/>
            <person name="Welch M."/>
            <person name="Salmond G.P."/>
        </authorList>
    </citation>
    <scope>NUCLEOTIDE SEQUENCE [LARGE SCALE GENOMIC DNA]</scope>
</reference>